<organism evidence="1 2">
    <name type="scientific">Amycolatopsis oliviviridis</name>
    <dbReference type="NCBI Taxonomy" id="1471590"/>
    <lineage>
        <taxon>Bacteria</taxon>
        <taxon>Bacillati</taxon>
        <taxon>Actinomycetota</taxon>
        <taxon>Actinomycetes</taxon>
        <taxon>Pseudonocardiales</taxon>
        <taxon>Pseudonocardiaceae</taxon>
        <taxon>Amycolatopsis</taxon>
    </lineage>
</organism>
<proteinExistence type="predicted"/>
<evidence type="ECO:0000313" key="2">
    <source>
        <dbReference type="Proteomes" id="UP000635387"/>
    </source>
</evidence>
<dbReference type="EMBL" id="BNAY01000002">
    <property type="protein sequence ID" value="GHH08629.1"/>
    <property type="molecule type" value="Genomic_DNA"/>
</dbReference>
<reference evidence="2" key="1">
    <citation type="journal article" date="2019" name="Int. J. Syst. Evol. Microbiol.">
        <title>The Global Catalogue of Microorganisms (GCM) 10K type strain sequencing project: providing services to taxonomists for standard genome sequencing and annotation.</title>
        <authorList>
            <consortium name="The Broad Institute Genomics Platform"/>
            <consortium name="The Broad Institute Genome Sequencing Center for Infectious Disease"/>
            <person name="Wu L."/>
            <person name="Ma J."/>
        </authorList>
    </citation>
    <scope>NUCLEOTIDE SEQUENCE [LARGE SCALE GENOMIC DNA]</scope>
    <source>
        <strain evidence="2">CGMCC 4.7683</strain>
    </source>
</reference>
<dbReference type="RefSeq" id="WP_268246739.1">
    <property type="nucleotide sequence ID" value="NZ_BNAY01000002.1"/>
</dbReference>
<name>A0ABQ3LH31_9PSEU</name>
<gene>
    <name evidence="1" type="ORF">GCM10017790_15630</name>
</gene>
<accession>A0ABQ3LH31</accession>
<keyword evidence="2" id="KW-1185">Reference proteome</keyword>
<protein>
    <submittedName>
        <fullName evidence="1">Uncharacterized protein</fullName>
    </submittedName>
</protein>
<comment type="caution">
    <text evidence="1">The sequence shown here is derived from an EMBL/GenBank/DDBJ whole genome shotgun (WGS) entry which is preliminary data.</text>
</comment>
<evidence type="ECO:0000313" key="1">
    <source>
        <dbReference type="EMBL" id="GHH08629.1"/>
    </source>
</evidence>
<sequence length="41" mass="4680">MLKSKWITGPTADVTGEIDHAADIDPRVDWQAADRWLKDRT</sequence>
<dbReference type="Proteomes" id="UP000635387">
    <property type="component" value="Unassembled WGS sequence"/>
</dbReference>